<accession>A0A8H8RI41</accession>
<sequence length="471" mass="50899">MTAPSSSSDGTYPSSDSDTESSTTNYGHYSYPGEEPVYREGLLTWAKSTLKDEDIITVTKDEGNEYTIFSLAPADPDGKGRLYELRTTFLTLLPQAFLDKHLFTTLPQHLLPPNTLHVLISTLSGTGLAPDFFDEVLHPLLKAVGLADSSYVVLRTKSTESVKEFARSRLLAGANAGSEQTVLMLSGDGGMVDTINGLLEEESRSSNYVPPVLSQLPLGTGNALFHSLHRPSPLPSIYIQGLRTLLHGTPKPLPIFKARFSPGARLVTDEGQTATALSNNTLYGAVVASYGLHATLVADSDTTEYRKHGDKRFGLVAKDLLFPEGGESPHAYKADVALVKNGKDEVVGTREHGYVLASLVSNLEKTFAISPASKPLDGQLRVLQFGPLGGEKTMDVMKGAYANGAHVDMEEVGYDAVEGLRINFLEEGTEWKWRRCCIDGLIVGVEEGGWMEVQVVPRGAEAVLVVSDVQT</sequence>
<keyword evidence="3" id="KW-0808">Transferase</keyword>
<dbReference type="InterPro" id="IPR050187">
    <property type="entry name" value="Lipid_Phosphate_FormReg"/>
</dbReference>
<dbReference type="PANTHER" id="PTHR12358:SF108">
    <property type="entry name" value="DAGKC DOMAIN-CONTAINING PROTEIN"/>
    <property type="match status" value="1"/>
</dbReference>
<dbReference type="InterPro" id="IPR017438">
    <property type="entry name" value="ATP-NAD_kinase_N"/>
</dbReference>
<evidence type="ECO:0000256" key="1">
    <source>
        <dbReference type="SAM" id="MobiDB-lite"/>
    </source>
</evidence>
<feature type="domain" description="DAGKc" evidence="2">
    <location>
        <begin position="111"/>
        <end position="262"/>
    </location>
</feature>
<evidence type="ECO:0000259" key="2">
    <source>
        <dbReference type="PROSITE" id="PS50146"/>
    </source>
</evidence>
<proteinExistence type="predicted"/>
<dbReference type="Proteomes" id="UP000462212">
    <property type="component" value="Unassembled WGS sequence"/>
</dbReference>
<protein>
    <submittedName>
        <fullName evidence="3">Sphingosine kinase</fullName>
    </submittedName>
</protein>
<dbReference type="Gene3D" id="3.40.50.10330">
    <property type="entry name" value="Probable inorganic polyphosphate/atp-NAD kinase, domain 1"/>
    <property type="match status" value="1"/>
</dbReference>
<evidence type="ECO:0000313" key="3">
    <source>
        <dbReference type="EMBL" id="TVY34450.1"/>
    </source>
</evidence>
<dbReference type="Pfam" id="PF00781">
    <property type="entry name" value="DAGK_cat"/>
    <property type="match status" value="1"/>
</dbReference>
<dbReference type="GO" id="GO:0046512">
    <property type="term" value="P:sphingosine biosynthetic process"/>
    <property type="evidence" value="ECO:0007669"/>
    <property type="project" value="TreeGrafter"/>
</dbReference>
<name>A0A8H8RI41_9HELO</name>
<dbReference type="Gene3D" id="2.60.200.40">
    <property type="match status" value="1"/>
</dbReference>
<dbReference type="GO" id="GO:0016020">
    <property type="term" value="C:membrane"/>
    <property type="evidence" value="ECO:0007669"/>
    <property type="project" value="TreeGrafter"/>
</dbReference>
<dbReference type="InterPro" id="IPR016064">
    <property type="entry name" value="NAD/diacylglycerol_kinase_sf"/>
</dbReference>
<dbReference type="OrthoDB" id="3853857at2759"/>
<comment type="caution">
    <text evidence="3">The sequence shown here is derived from an EMBL/GenBank/DDBJ whole genome shotgun (WGS) entry which is preliminary data.</text>
</comment>
<reference evidence="3 4" key="1">
    <citation type="submission" date="2018-05" db="EMBL/GenBank/DDBJ databases">
        <title>Genome sequencing and assembly of the regulated plant pathogen Lachnellula willkommii and related sister species for the development of diagnostic species identification markers.</title>
        <authorList>
            <person name="Giroux E."/>
            <person name="Bilodeau G."/>
        </authorList>
    </citation>
    <scope>NUCLEOTIDE SEQUENCE [LARGE SCALE GENOMIC DNA]</scope>
    <source>
        <strain evidence="3 4">CBS 197.66</strain>
    </source>
</reference>
<dbReference type="AlphaFoldDB" id="A0A8H8RI41"/>
<feature type="region of interest" description="Disordered" evidence="1">
    <location>
        <begin position="1"/>
        <end position="32"/>
    </location>
</feature>
<dbReference type="GO" id="GO:0001727">
    <property type="term" value="F:lipid kinase activity"/>
    <property type="evidence" value="ECO:0007669"/>
    <property type="project" value="TreeGrafter"/>
</dbReference>
<feature type="non-terminal residue" evidence="3">
    <location>
        <position position="1"/>
    </location>
</feature>
<gene>
    <name evidence="3" type="primary">Sphk1</name>
    <name evidence="3" type="ORF">LSUB1_G006008</name>
</gene>
<organism evidence="3 4">
    <name type="scientific">Lachnellula subtilissima</name>
    <dbReference type="NCBI Taxonomy" id="602034"/>
    <lineage>
        <taxon>Eukaryota</taxon>
        <taxon>Fungi</taxon>
        <taxon>Dikarya</taxon>
        <taxon>Ascomycota</taxon>
        <taxon>Pezizomycotina</taxon>
        <taxon>Leotiomycetes</taxon>
        <taxon>Helotiales</taxon>
        <taxon>Lachnaceae</taxon>
        <taxon>Lachnellula</taxon>
    </lineage>
</organism>
<keyword evidence="3" id="KW-0418">Kinase</keyword>
<dbReference type="GO" id="GO:0005737">
    <property type="term" value="C:cytoplasm"/>
    <property type="evidence" value="ECO:0007669"/>
    <property type="project" value="TreeGrafter"/>
</dbReference>
<dbReference type="InterPro" id="IPR001206">
    <property type="entry name" value="Diacylglycerol_kinase_cat_dom"/>
</dbReference>
<dbReference type="SUPFAM" id="SSF111331">
    <property type="entry name" value="NAD kinase/diacylglycerol kinase-like"/>
    <property type="match status" value="1"/>
</dbReference>
<keyword evidence="4" id="KW-1185">Reference proteome</keyword>
<evidence type="ECO:0000313" key="4">
    <source>
        <dbReference type="Proteomes" id="UP000462212"/>
    </source>
</evidence>
<feature type="compositionally biased region" description="Low complexity" evidence="1">
    <location>
        <begin position="1"/>
        <end position="24"/>
    </location>
</feature>
<dbReference type="EMBL" id="QGMJ01000643">
    <property type="protein sequence ID" value="TVY34450.1"/>
    <property type="molecule type" value="Genomic_DNA"/>
</dbReference>
<dbReference type="PANTHER" id="PTHR12358">
    <property type="entry name" value="SPHINGOSINE KINASE"/>
    <property type="match status" value="1"/>
</dbReference>
<dbReference type="PROSITE" id="PS50146">
    <property type="entry name" value="DAGK"/>
    <property type="match status" value="1"/>
</dbReference>